<keyword evidence="4 7" id="KW-0067">ATP-binding</keyword>
<dbReference type="InterPro" id="IPR012340">
    <property type="entry name" value="NA-bd_OB-fold"/>
</dbReference>
<dbReference type="Gene3D" id="2.20.28.10">
    <property type="match status" value="1"/>
</dbReference>
<keyword evidence="5 7" id="KW-0238">DNA-binding</keyword>
<dbReference type="InterPro" id="IPR001208">
    <property type="entry name" value="MCM_dom"/>
</dbReference>
<evidence type="ECO:0000259" key="8">
    <source>
        <dbReference type="PROSITE" id="PS50051"/>
    </source>
</evidence>
<dbReference type="OrthoDB" id="422555at2759"/>
<evidence type="ECO:0000256" key="2">
    <source>
        <dbReference type="ARBA" id="ARBA00008010"/>
    </source>
</evidence>
<dbReference type="SUPFAM" id="SSF50249">
    <property type="entry name" value="Nucleic acid-binding proteins"/>
    <property type="match status" value="1"/>
</dbReference>
<dbReference type="InterPro" id="IPR033762">
    <property type="entry name" value="MCM_OB"/>
</dbReference>
<dbReference type="GO" id="GO:0017116">
    <property type="term" value="F:single-stranded DNA helicase activity"/>
    <property type="evidence" value="ECO:0007669"/>
    <property type="project" value="TreeGrafter"/>
</dbReference>
<dbReference type="GO" id="GO:0005524">
    <property type="term" value="F:ATP binding"/>
    <property type="evidence" value="ECO:0007669"/>
    <property type="project" value="UniProtKB-KW"/>
</dbReference>
<dbReference type="EMBL" id="JADBJN010000001">
    <property type="protein sequence ID" value="KAG5684329.1"/>
    <property type="molecule type" value="Genomic_DNA"/>
</dbReference>
<dbReference type="InterPro" id="IPR058767">
    <property type="entry name" value="MCM8_N"/>
</dbReference>
<dbReference type="SUPFAM" id="SSF52540">
    <property type="entry name" value="P-loop containing nucleoside triphosphate hydrolases"/>
    <property type="match status" value="1"/>
</dbReference>
<evidence type="ECO:0000256" key="4">
    <source>
        <dbReference type="ARBA" id="ARBA00022840"/>
    </source>
</evidence>
<proteinExistence type="inferred from homology"/>
<dbReference type="InterPro" id="IPR056875">
    <property type="entry name" value="MCM8/REC_WHD"/>
</dbReference>
<dbReference type="Pfam" id="PF17855">
    <property type="entry name" value="MCM_lid"/>
    <property type="match status" value="1"/>
</dbReference>
<feature type="domain" description="MCM C-terminal AAA(+) ATPase" evidence="8">
    <location>
        <begin position="360"/>
        <end position="556"/>
    </location>
</feature>
<dbReference type="Gene3D" id="3.40.50.300">
    <property type="entry name" value="P-loop containing nucleotide triphosphate hydrolases"/>
    <property type="match status" value="1"/>
</dbReference>
<keyword evidence="6" id="KW-0539">Nucleus</keyword>
<dbReference type="GO" id="GO:0005634">
    <property type="term" value="C:nucleus"/>
    <property type="evidence" value="ECO:0007669"/>
    <property type="project" value="UniProtKB-SubCell"/>
</dbReference>
<dbReference type="Gene3D" id="2.40.50.140">
    <property type="entry name" value="Nucleic acid-binding proteins"/>
    <property type="match status" value="1"/>
</dbReference>
<protein>
    <recommendedName>
        <fullName evidence="8">MCM C-terminal AAA(+) ATPase domain-containing protein</fullName>
    </recommendedName>
</protein>
<dbReference type="Pfam" id="PF00493">
    <property type="entry name" value="MCM"/>
    <property type="match status" value="1"/>
</dbReference>
<dbReference type="PROSITE" id="PS50051">
    <property type="entry name" value="MCM_2"/>
    <property type="match status" value="1"/>
</dbReference>
<reference evidence="9" key="1">
    <citation type="submission" date="2021-03" db="EMBL/GenBank/DDBJ databases">
        <title>Chromosome level genome of the anhydrobiotic midge Polypedilum vanderplanki.</title>
        <authorList>
            <person name="Yoshida Y."/>
            <person name="Kikawada T."/>
            <person name="Gusev O."/>
        </authorList>
    </citation>
    <scope>NUCLEOTIDE SEQUENCE</scope>
    <source>
        <strain evidence="9">NIAS01</strain>
        <tissue evidence="9">Whole body or cell culture</tissue>
    </source>
</reference>
<dbReference type="InterPro" id="IPR027417">
    <property type="entry name" value="P-loop_NTPase"/>
</dbReference>
<comment type="subcellular location">
    <subcellularLocation>
        <location evidence="1">Nucleus</location>
    </subcellularLocation>
</comment>
<keyword evidence="10" id="KW-1185">Reference proteome</keyword>
<comment type="similarity">
    <text evidence="2 7">Belongs to the MCM family.</text>
</comment>
<evidence type="ECO:0000256" key="1">
    <source>
        <dbReference type="ARBA" id="ARBA00004123"/>
    </source>
</evidence>
<comment type="caution">
    <text evidence="9">The sequence shown here is derived from an EMBL/GenBank/DDBJ whole genome shotgun (WGS) entry which is preliminary data.</text>
</comment>
<dbReference type="SMART" id="SM00350">
    <property type="entry name" value="MCM"/>
    <property type="match status" value="1"/>
</dbReference>
<accession>A0A9J6CQ28</accession>
<gene>
    <name evidence="9" type="ORF">PVAND_013564</name>
</gene>
<dbReference type="Pfam" id="PF26065">
    <property type="entry name" value="MCM8_N"/>
    <property type="match status" value="1"/>
</dbReference>
<dbReference type="InterPro" id="IPR031327">
    <property type="entry name" value="MCM"/>
</dbReference>
<dbReference type="PRINTS" id="PR01657">
    <property type="entry name" value="MCMFAMILY"/>
</dbReference>
<name>A0A9J6CQ28_POLVA</name>
<dbReference type="Pfam" id="PF25051">
    <property type="entry name" value="WHD_MCM8"/>
    <property type="match status" value="1"/>
</dbReference>
<keyword evidence="3 7" id="KW-0547">Nucleotide-binding</keyword>
<evidence type="ECO:0000256" key="6">
    <source>
        <dbReference type="ARBA" id="ARBA00023242"/>
    </source>
</evidence>
<sequence length="787" mass="88909">MSNPRGRGGYRPWFNRGGGAGRAVGFKSKPVMTKSADENSEEFDINDGSFKIQREKNCPYDEWKLYFPTQKFTESQKIAKIIIDMRKHFKTFAHWYDYDVIAETSALHLKMDRLIDDKELDSNWPSWYHDFLNDPVNTLTAVGLAMHSVVSEFLKQKGESMKFYKRIFVRPIGWQPVTRLQNIENAAGKLVCTSGVVKSVGIIEVHPKYICFQCTACSASLCVEQKSLDHITMPSSCIKGCDAKTNFITMMSSPFTVISPKQKLQMREISYQKDDNEVLLEVELTEDQVGSVSAGYQVLITGVLIYTSNITEAHQARNYKPHFQCHSIVCQQGMNFEMYKQIQNNVVPNIVYELENEQNIFKLLIQSFCKNIYGREEAKAAILLALLSGNELIQSRRSDSHVLLLGNPGTGKSNLLLQAAEISPRGVFVSGPMSTVAGLTVNVTGEGNVEAGALALSDNGDCCIDELDKSGSIQKILLEAMEQQEISIAKCSVLTTLAARCSVLASANPINSIYDQSKTVIQNVKFEPQLLSRFDLIVPFVENVQTNNSHFINFMMRQSKDKASTSNLETGFFDSTTNASQSSHRIKIDPQENIKTLSTKELKDYIEFVKHTFRPKLSSEAKEELRTFCKEHAILIKGNDELSSWGIGRFVESMIRLTLSRARAEMSEEATLEHAQDVIWLYKYNSVDIYNEYYQDAGNMNNSNPFGTIKRKTNTNVKALSKPKQMKAFLEYLEEKSEEEDRKEFTTKELKAFASEIGIKDFDDIITRLNYEGAILKTANGYRIPNM</sequence>
<dbReference type="GO" id="GO:0003697">
    <property type="term" value="F:single-stranded DNA binding"/>
    <property type="evidence" value="ECO:0007669"/>
    <property type="project" value="TreeGrafter"/>
</dbReference>
<dbReference type="Pfam" id="PF17207">
    <property type="entry name" value="MCM_OB"/>
    <property type="match status" value="1"/>
</dbReference>
<dbReference type="AlphaFoldDB" id="A0A9J6CQ28"/>
<dbReference type="PANTHER" id="PTHR11630">
    <property type="entry name" value="DNA REPLICATION LICENSING FACTOR MCM FAMILY MEMBER"/>
    <property type="match status" value="1"/>
</dbReference>
<dbReference type="PANTHER" id="PTHR11630:SF47">
    <property type="entry name" value="DNA HELICASE MCM8"/>
    <property type="match status" value="1"/>
</dbReference>
<dbReference type="GO" id="GO:0006310">
    <property type="term" value="P:DNA recombination"/>
    <property type="evidence" value="ECO:0007669"/>
    <property type="project" value="UniProtKB-ARBA"/>
</dbReference>
<evidence type="ECO:0000313" key="9">
    <source>
        <dbReference type="EMBL" id="KAG5684329.1"/>
    </source>
</evidence>
<dbReference type="InterPro" id="IPR041562">
    <property type="entry name" value="MCM_lid"/>
</dbReference>
<organism evidence="9 10">
    <name type="scientific">Polypedilum vanderplanki</name>
    <name type="common">Sleeping chironomid midge</name>
    <dbReference type="NCBI Taxonomy" id="319348"/>
    <lineage>
        <taxon>Eukaryota</taxon>
        <taxon>Metazoa</taxon>
        <taxon>Ecdysozoa</taxon>
        <taxon>Arthropoda</taxon>
        <taxon>Hexapoda</taxon>
        <taxon>Insecta</taxon>
        <taxon>Pterygota</taxon>
        <taxon>Neoptera</taxon>
        <taxon>Endopterygota</taxon>
        <taxon>Diptera</taxon>
        <taxon>Nematocera</taxon>
        <taxon>Chironomoidea</taxon>
        <taxon>Chironomidae</taxon>
        <taxon>Chironominae</taxon>
        <taxon>Polypedilum</taxon>
        <taxon>Polypedilum</taxon>
    </lineage>
</organism>
<evidence type="ECO:0000256" key="7">
    <source>
        <dbReference type="RuleBase" id="RU004070"/>
    </source>
</evidence>
<evidence type="ECO:0000256" key="3">
    <source>
        <dbReference type="ARBA" id="ARBA00022741"/>
    </source>
</evidence>
<evidence type="ECO:0000256" key="5">
    <source>
        <dbReference type="ARBA" id="ARBA00023125"/>
    </source>
</evidence>
<evidence type="ECO:0000313" key="10">
    <source>
        <dbReference type="Proteomes" id="UP001107558"/>
    </source>
</evidence>
<dbReference type="Proteomes" id="UP001107558">
    <property type="component" value="Chromosome 1"/>
</dbReference>
<dbReference type="GO" id="GO:0042555">
    <property type="term" value="C:MCM complex"/>
    <property type="evidence" value="ECO:0007669"/>
    <property type="project" value="TreeGrafter"/>
</dbReference>